<dbReference type="InterPro" id="IPR036890">
    <property type="entry name" value="HATPase_C_sf"/>
</dbReference>
<keyword evidence="1" id="KW-0808">Transferase</keyword>
<accession>A0A1V0UM09</accession>
<proteinExistence type="predicted"/>
<reference evidence="3 4" key="1">
    <citation type="submission" date="2017-03" db="EMBL/GenBank/DDBJ databases">
        <title>Complete Genome Sequence of a natural compounds producer, Streptomyces violaceus S21.</title>
        <authorList>
            <person name="Zhong C."/>
            <person name="Zhao Z."/>
            <person name="Fu J."/>
            <person name="Zong G."/>
            <person name="Qin R."/>
            <person name="Cao G."/>
        </authorList>
    </citation>
    <scope>NUCLEOTIDE SEQUENCE [LARGE SCALE GENOMIC DNA]</scope>
    <source>
        <strain evidence="3 4">S21</strain>
    </source>
</reference>
<gene>
    <name evidence="3" type="ORF">B1H20_20920</name>
</gene>
<keyword evidence="1" id="KW-0723">Serine/threonine-protein kinase</keyword>
<keyword evidence="3" id="KW-0067">ATP-binding</keyword>
<keyword evidence="3" id="KW-0547">Nucleotide-binding</keyword>
<keyword evidence="1" id="KW-0418">Kinase</keyword>
<dbReference type="EMBL" id="CP020570">
    <property type="protein sequence ID" value="ARF66313.1"/>
    <property type="molecule type" value="Genomic_DNA"/>
</dbReference>
<dbReference type="AlphaFoldDB" id="A0A1V0UM09"/>
<organism evidence="3 4">
    <name type="scientific">Streptomyces violaceoruber</name>
    <dbReference type="NCBI Taxonomy" id="1935"/>
    <lineage>
        <taxon>Bacteria</taxon>
        <taxon>Bacillati</taxon>
        <taxon>Actinomycetota</taxon>
        <taxon>Actinomycetes</taxon>
        <taxon>Kitasatosporales</taxon>
        <taxon>Streptomycetaceae</taxon>
        <taxon>Streptomyces</taxon>
        <taxon>Streptomyces violaceoruber group</taxon>
    </lineage>
</organism>
<evidence type="ECO:0000259" key="2">
    <source>
        <dbReference type="Pfam" id="PF13581"/>
    </source>
</evidence>
<dbReference type="STRING" id="1935.B1H20_20920"/>
<evidence type="ECO:0000313" key="3">
    <source>
        <dbReference type="EMBL" id="ARF66313.1"/>
    </source>
</evidence>
<dbReference type="InterPro" id="IPR050267">
    <property type="entry name" value="Anti-sigma-factor_SerPK"/>
</dbReference>
<dbReference type="PANTHER" id="PTHR35526">
    <property type="entry name" value="ANTI-SIGMA-F FACTOR RSBW-RELATED"/>
    <property type="match status" value="1"/>
</dbReference>
<dbReference type="InterPro" id="IPR003594">
    <property type="entry name" value="HATPase_dom"/>
</dbReference>
<dbReference type="OrthoDB" id="5184679at2"/>
<dbReference type="PANTHER" id="PTHR35526:SF3">
    <property type="entry name" value="ANTI-SIGMA-F FACTOR RSBW"/>
    <property type="match status" value="1"/>
</dbReference>
<dbReference type="Proteomes" id="UP000192445">
    <property type="component" value="Chromosome"/>
</dbReference>
<dbReference type="Pfam" id="PF13581">
    <property type="entry name" value="HATPase_c_2"/>
    <property type="match status" value="1"/>
</dbReference>
<name>A0A1V0UM09_STRVN</name>
<dbReference type="SUPFAM" id="SSF55874">
    <property type="entry name" value="ATPase domain of HSP90 chaperone/DNA topoisomerase II/histidine kinase"/>
    <property type="match status" value="1"/>
</dbReference>
<protein>
    <submittedName>
        <fullName evidence="3">ATP-binding protein</fullName>
    </submittedName>
</protein>
<feature type="domain" description="Histidine kinase/HSP90-like ATPase" evidence="2">
    <location>
        <begin position="44"/>
        <end position="138"/>
    </location>
</feature>
<dbReference type="CDD" id="cd16936">
    <property type="entry name" value="HATPase_RsbW-like"/>
    <property type="match status" value="1"/>
</dbReference>
<dbReference type="GO" id="GO:0004674">
    <property type="term" value="F:protein serine/threonine kinase activity"/>
    <property type="evidence" value="ECO:0007669"/>
    <property type="project" value="UniProtKB-KW"/>
</dbReference>
<dbReference type="KEGG" id="svu:B1H20_20920"/>
<evidence type="ECO:0000313" key="4">
    <source>
        <dbReference type="Proteomes" id="UP000192445"/>
    </source>
</evidence>
<evidence type="ECO:0000256" key="1">
    <source>
        <dbReference type="ARBA" id="ARBA00022527"/>
    </source>
</evidence>
<sequence length="144" mass="14939">MVERGSHPAGGLDASVTRPVPANAADARDAVMRLLTTQFCGPVSEGLAADVVVADALLVTSELVTNAVRHGGGITGFAAELTDEGLRLTVMDASRELPVDSADDSARPGRIGGYGWPLIRRLSQQVTVTLQPGGKRIVALIPLT</sequence>
<dbReference type="GO" id="GO:0005524">
    <property type="term" value="F:ATP binding"/>
    <property type="evidence" value="ECO:0007669"/>
    <property type="project" value="UniProtKB-KW"/>
</dbReference>
<dbReference type="Gene3D" id="3.30.565.10">
    <property type="entry name" value="Histidine kinase-like ATPase, C-terminal domain"/>
    <property type="match status" value="1"/>
</dbReference>